<dbReference type="STRING" id="283909.R7U9N7"/>
<evidence type="ECO:0000313" key="7">
    <source>
        <dbReference type="EnsemblMetazoa" id="CapteP136789"/>
    </source>
</evidence>
<name>R7U9N7_CAPTE</name>
<dbReference type="InterPro" id="IPR001841">
    <property type="entry name" value="Znf_RING"/>
</dbReference>
<dbReference type="PANTHER" id="PTHR45931:SF3">
    <property type="entry name" value="RING ZINC FINGER-CONTAINING PROTEIN"/>
    <property type="match status" value="1"/>
</dbReference>
<evidence type="ECO:0000313" key="8">
    <source>
        <dbReference type="Proteomes" id="UP000014760"/>
    </source>
</evidence>
<dbReference type="GO" id="GO:0005634">
    <property type="term" value="C:nucleus"/>
    <property type="evidence" value="ECO:0007669"/>
    <property type="project" value="TreeGrafter"/>
</dbReference>
<dbReference type="EMBL" id="AMQN01009671">
    <property type="status" value="NOT_ANNOTATED_CDS"/>
    <property type="molecule type" value="Genomic_DNA"/>
</dbReference>
<reference evidence="6 8" key="2">
    <citation type="journal article" date="2013" name="Nature">
        <title>Insights into bilaterian evolution from three spiralian genomes.</title>
        <authorList>
            <person name="Simakov O."/>
            <person name="Marletaz F."/>
            <person name="Cho S.J."/>
            <person name="Edsinger-Gonzales E."/>
            <person name="Havlak P."/>
            <person name="Hellsten U."/>
            <person name="Kuo D.H."/>
            <person name="Larsson T."/>
            <person name="Lv J."/>
            <person name="Arendt D."/>
            <person name="Savage R."/>
            <person name="Osoegawa K."/>
            <person name="de Jong P."/>
            <person name="Grimwood J."/>
            <person name="Chapman J.A."/>
            <person name="Shapiro H."/>
            <person name="Aerts A."/>
            <person name="Otillar R.P."/>
            <person name="Terry A.Y."/>
            <person name="Boore J.L."/>
            <person name="Grigoriev I.V."/>
            <person name="Lindberg D.R."/>
            <person name="Seaver E.C."/>
            <person name="Weisblat D.A."/>
            <person name="Putnam N.H."/>
            <person name="Rokhsar D.S."/>
        </authorList>
    </citation>
    <scope>NUCLEOTIDE SEQUENCE</scope>
    <source>
        <strain evidence="6 8">I ESC-2004</strain>
    </source>
</reference>
<keyword evidence="2 4" id="KW-0863">Zinc-finger</keyword>
<dbReference type="Pfam" id="PF13639">
    <property type="entry name" value="zf-RING_2"/>
    <property type="match status" value="1"/>
</dbReference>
<evidence type="ECO:0000256" key="2">
    <source>
        <dbReference type="ARBA" id="ARBA00022771"/>
    </source>
</evidence>
<dbReference type="AlphaFoldDB" id="R7U9N7"/>
<dbReference type="OrthoDB" id="8062037at2759"/>
<dbReference type="PROSITE" id="PS50089">
    <property type="entry name" value="ZF_RING_2"/>
    <property type="match status" value="1"/>
</dbReference>
<dbReference type="EnsemblMetazoa" id="CapteT136789">
    <property type="protein sequence ID" value="CapteP136789"/>
    <property type="gene ID" value="CapteG136789"/>
</dbReference>
<reference evidence="8" key="1">
    <citation type="submission" date="2012-12" db="EMBL/GenBank/DDBJ databases">
        <authorList>
            <person name="Hellsten U."/>
            <person name="Grimwood J."/>
            <person name="Chapman J.A."/>
            <person name="Shapiro H."/>
            <person name="Aerts A."/>
            <person name="Otillar R.P."/>
            <person name="Terry A.Y."/>
            <person name="Boore J.L."/>
            <person name="Simakov O."/>
            <person name="Marletaz F."/>
            <person name="Cho S.-J."/>
            <person name="Edsinger-Gonzales E."/>
            <person name="Havlak P."/>
            <person name="Kuo D.-H."/>
            <person name="Larsson T."/>
            <person name="Lv J."/>
            <person name="Arendt D."/>
            <person name="Savage R."/>
            <person name="Osoegawa K."/>
            <person name="de Jong P."/>
            <person name="Lindberg D.R."/>
            <person name="Seaver E.C."/>
            <person name="Weisblat D.A."/>
            <person name="Putnam N.H."/>
            <person name="Grigoriev I.V."/>
            <person name="Rokhsar D.S."/>
        </authorList>
    </citation>
    <scope>NUCLEOTIDE SEQUENCE</scope>
    <source>
        <strain evidence="8">I ESC-2004</strain>
    </source>
</reference>
<proteinExistence type="predicted"/>
<dbReference type="EMBL" id="KB305931">
    <property type="protein sequence ID" value="ELU00518.1"/>
    <property type="molecule type" value="Genomic_DNA"/>
</dbReference>
<dbReference type="PANTHER" id="PTHR45931">
    <property type="entry name" value="SI:CH211-59O9.10"/>
    <property type="match status" value="1"/>
</dbReference>
<dbReference type="GO" id="GO:0061630">
    <property type="term" value="F:ubiquitin protein ligase activity"/>
    <property type="evidence" value="ECO:0007669"/>
    <property type="project" value="TreeGrafter"/>
</dbReference>
<keyword evidence="3" id="KW-0862">Zinc</keyword>
<sequence>MFQDLIRLQEELGDVASRGMSDAQLEMLPTKVLNLNPGDPVTECPICCEDYAKKDLIKILTCFHEFHDHCIRAWLKVILFS</sequence>
<accession>R7U9N7</accession>
<dbReference type="SUPFAM" id="SSF57850">
    <property type="entry name" value="RING/U-box"/>
    <property type="match status" value="1"/>
</dbReference>
<dbReference type="InterPro" id="IPR051834">
    <property type="entry name" value="RING_finger_E3_ligase"/>
</dbReference>
<keyword evidence="1" id="KW-0479">Metal-binding</keyword>
<dbReference type="HOGENOM" id="CLU_013137_17_2_1"/>
<dbReference type="Gene3D" id="3.30.40.10">
    <property type="entry name" value="Zinc/RING finger domain, C3HC4 (zinc finger)"/>
    <property type="match status" value="1"/>
</dbReference>
<dbReference type="OMA" id="QNDDARC"/>
<evidence type="ECO:0000256" key="4">
    <source>
        <dbReference type="PROSITE-ProRule" id="PRU00175"/>
    </source>
</evidence>
<evidence type="ECO:0000259" key="5">
    <source>
        <dbReference type="PROSITE" id="PS50089"/>
    </source>
</evidence>
<dbReference type="InterPro" id="IPR013083">
    <property type="entry name" value="Znf_RING/FYVE/PHD"/>
</dbReference>
<evidence type="ECO:0000256" key="3">
    <source>
        <dbReference type="ARBA" id="ARBA00022833"/>
    </source>
</evidence>
<evidence type="ECO:0000256" key="1">
    <source>
        <dbReference type="ARBA" id="ARBA00022723"/>
    </source>
</evidence>
<keyword evidence="8" id="KW-1185">Reference proteome</keyword>
<feature type="domain" description="RING-type" evidence="5">
    <location>
        <begin position="44"/>
        <end position="74"/>
    </location>
</feature>
<protein>
    <recommendedName>
        <fullName evidence="5">RING-type domain-containing protein</fullName>
    </recommendedName>
</protein>
<gene>
    <name evidence="6" type="ORF">CAPTEDRAFT_136789</name>
</gene>
<reference evidence="7" key="3">
    <citation type="submission" date="2015-06" db="UniProtKB">
        <authorList>
            <consortium name="EnsemblMetazoa"/>
        </authorList>
    </citation>
    <scope>IDENTIFICATION</scope>
</reference>
<organism evidence="6">
    <name type="scientific">Capitella teleta</name>
    <name type="common">Polychaete worm</name>
    <dbReference type="NCBI Taxonomy" id="283909"/>
    <lineage>
        <taxon>Eukaryota</taxon>
        <taxon>Metazoa</taxon>
        <taxon>Spiralia</taxon>
        <taxon>Lophotrochozoa</taxon>
        <taxon>Annelida</taxon>
        <taxon>Polychaeta</taxon>
        <taxon>Sedentaria</taxon>
        <taxon>Scolecida</taxon>
        <taxon>Capitellidae</taxon>
        <taxon>Capitella</taxon>
    </lineage>
</organism>
<dbReference type="GO" id="GO:0006511">
    <property type="term" value="P:ubiquitin-dependent protein catabolic process"/>
    <property type="evidence" value="ECO:0007669"/>
    <property type="project" value="TreeGrafter"/>
</dbReference>
<dbReference type="Proteomes" id="UP000014760">
    <property type="component" value="Unassembled WGS sequence"/>
</dbReference>
<dbReference type="GO" id="GO:0008270">
    <property type="term" value="F:zinc ion binding"/>
    <property type="evidence" value="ECO:0007669"/>
    <property type="project" value="UniProtKB-KW"/>
</dbReference>
<evidence type="ECO:0000313" key="6">
    <source>
        <dbReference type="EMBL" id="ELU00518.1"/>
    </source>
</evidence>